<dbReference type="Pfam" id="PF00563">
    <property type="entry name" value="EAL"/>
    <property type="match status" value="1"/>
</dbReference>
<dbReference type="EMBL" id="BJCL01000006">
    <property type="protein sequence ID" value="GCL63628.1"/>
    <property type="molecule type" value="Genomic_DNA"/>
</dbReference>
<dbReference type="InterPro" id="IPR013656">
    <property type="entry name" value="PAS_4"/>
</dbReference>
<feature type="transmembrane region" description="Helical" evidence="2">
    <location>
        <begin position="267"/>
        <end position="286"/>
    </location>
</feature>
<dbReference type="Proteomes" id="UP000301751">
    <property type="component" value="Unassembled WGS sequence"/>
</dbReference>
<evidence type="ECO:0000313" key="8">
    <source>
        <dbReference type="Proteomes" id="UP000301751"/>
    </source>
</evidence>
<keyword evidence="8" id="KW-1185">Reference proteome</keyword>
<dbReference type="InterPro" id="IPR052155">
    <property type="entry name" value="Biofilm_reg_signaling"/>
</dbReference>
<dbReference type="InterPro" id="IPR000014">
    <property type="entry name" value="PAS"/>
</dbReference>
<dbReference type="InterPro" id="IPR000160">
    <property type="entry name" value="GGDEF_dom"/>
</dbReference>
<keyword evidence="2" id="KW-1133">Transmembrane helix</keyword>
<dbReference type="AlphaFoldDB" id="A0A480AXU7"/>
<feature type="domain" description="PAC" evidence="4">
    <location>
        <begin position="494"/>
        <end position="546"/>
    </location>
</feature>
<feature type="transmembrane region" description="Helical" evidence="2">
    <location>
        <begin position="234"/>
        <end position="255"/>
    </location>
</feature>
<dbReference type="InterPro" id="IPR001633">
    <property type="entry name" value="EAL_dom"/>
</dbReference>
<evidence type="ECO:0000259" key="3">
    <source>
        <dbReference type="PROSITE" id="PS50112"/>
    </source>
</evidence>
<evidence type="ECO:0000259" key="5">
    <source>
        <dbReference type="PROSITE" id="PS50883"/>
    </source>
</evidence>
<reference evidence="8" key="1">
    <citation type="submission" date="2019-03" db="EMBL/GenBank/DDBJ databases">
        <title>Aquabacterium pictum sp.nov., the first bacteriochlorophyll a-containing freshwater bacterium in the genus Aquabacterium of the class Betaproteobacteria.</title>
        <authorList>
            <person name="Hirose S."/>
            <person name="Tank M."/>
            <person name="Hara E."/>
            <person name="Tamaki H."/>
            <person name="Takaichi S."/>
            <person name="Haruta S."/>
            <person name="Hanada S."/>
        </authorList>
    </citation>
    <scope>NUCLEOTIDE SEQUENCE [LARGE SCALE GENOMIC DNA]</scope>
    <source>
        <strain evidence="8">W35</strain>
    </source>
</reference>
<feature type="compositionally biased region" description="Pro residues" evidence="1">
    <location>
        <begin position="1006"/>
        <end position="1015"/>
    </location>
</feature>
<evidence type="ECO:0000313" key="7">
    <source>
        <dbReference type="EMBL" id="GCL63628.1"/>
    </source>
</evidence>
<dbReference type="SMART" id="SM00091">
    <property type="entry name" value="PAS"/>
    <property type="match status" value="3"/>
</dbReference>
<accession>A0A480AXU7</accession>
<dbReference type="PROSITE" id="PS50113">
    <property type="entry name" value="PAC"/>
    <property type="match status" value="1"/>
</dbReference>
<dbReference type="Gene3D" id="3.20.20.450">
    <property type="entry name" value="EAL domain"/>
    <property type="match status" value="1"/>
</dbReference>
<sequence length="1015" mass="108928">MTRWWWRSLLVAGTYLAAGRLGLALESPSPFVSVFWPALGGALAVLVRWGPGYVPALFVGAAALQLSVGASPGLALGIALGNAAGPWLASRWLLRAGFNPQLTRRRDLWLLLGAGGLGATAFTALNGASWLAATGRIAPPAWPLTVLQWWAGDTLGLLVAGVPLLTLGRRSLASALAAQRRHLSLGLLAAAAALVAASLVTTPWLGLGALALLLGTPVALSAVAMRAGLATASAAVLVMSMALVAATAAGLGPFAQLDQLQPGNGQLLLWATSGAMAVLMLVAHALTGELVRLDERWQLALAGSDLGVADWNLRTGESFTSACWRALMDDPHGAQGRSLAHWLDQVHADDRPALDAALAPQTAPASPGLQRELRLRRGTGWHWFDLHLSVAERDDDGKPLRVVASLADVGERHDAADRQQLSSSVFMHLHEGLVVTDADLRVLDANPTYCRIVGIPRDELLGSVPSLLRPGLADGTQRPQQASLFAALRSQGNWVGEVVERRRNGDPCALHITVSTVHGPDGALRYHVLVVSDVTEQRLQREQLERQTYFDELTRLPNRARLSQLLAEAMAATDRDGYLLAVCYLDLDHFKTVNERHGHAAGDLFLAELANRLRSALRVRGTVWSDAAARLGGDEFVLLLRAGTVDEARSAVERVLRVVAQPVVVGPGVAPETVTASVGATVYPLDASDADTLLRHADHAMYGVKQSGRNGFLFFDPEHSRRTEERVSAIGRVQDALDRHELVLYYQPKVDLRRGAVLGFEALLRWNHPDKGIVPPAHFLPLIEHTGLSARVGDHVLARALDQLEAWQDAGLDLSLSVNITARHLQEPDFAQRLGELLARHARPLGPRLELEVLETAAFTDIGFTSAVLERCARLGVRWALDDFGTGYSTLNYLKRLPVQVLKIDRSFVHNMLGDPQDLAIVENVINLSRTFDCLVVAEGVETAAQARVLLDMGCEIGQGMGIAPPMPAEAVLPWVRNWKGLFALTTAPAASLANPEGGGQVVDDLPPPRGLAGD</sequence>
<name>A0A480AXU7_9BURK</name>
<keyword evidence="2" id="KW-0472">Membrane</keyword>
<dbReference type="Pfam" id="PF08448">
    <property type="entry name" value="PAS_4"/>
    <property type="match status" value="1"/>
</dbReference>
<dbReference type="SUPFAM" id="SSF55073">
    <property type="entry name" value="Nucleotide cyclase"/>
    <property type="match status" value="1"/>
</dbReference>
<evidence type="ECO:0000256" key="2">
    <source>
        <dbReference type="SAM" id="Phobius"/>
    </source>
</evidence>
<evidence type="ECO:0008006" key="9">
    <source>
        <dbReference type="Google" id="ProtNLM"/>
    </source>
</evidence>
<gene>
    <name evidence="7" type="ORF">AQPW35_27090</name>
</gene>
<evidence type="ECO:0000256" key="1">
    <source>
        <dbReference type="SAM" id="MobiDB-lite"/>
    </source>
</evidence>
<dbReference type="SUPFAM" id="SSF141868">
    <property type="entry name" value="EAL domain-like"/>
    <property type="match status" value="1"/>
</dbReference>
<dbReference type="CDD" id="cd00130">
    <property type="entry name" value="PAS"/>
    <property type="match status" value="1"/>
</dbReference>
<dbReference type="RefSeq" id="WP_137733363.1">
    <property type="nucleotide sequence ID" value="NZ_BJCL01000006.1"/>
</dbReference>
<feature type="transmembrane region" description="Helical" evidence="2">
    <location>
        <begin position="56"/>
        <end position="88"/>
    </location>
</feature>
<dbReference type="SMART" id="SM00267">
    <property type="entry name" value="GGDEF"/>
    <property type="match status" value="1"/>
</dbReference>
<dbReference type="InterPro" id="IPR035919">
    <property type="entry name" value="EAL_sf"/>
</dbReference>
<evidence type="ECO:0000259" key="6">
    <source>
        <dbReference type="PROSITE" id="PS50887"/>
    </source>
</evidence>
<dbReference type="PROSITE" id="PS50887">
    <property type="entry name" value="GGDEF"/>
    <property type="match status" value="1"/>
</dbReference>
<keyword evidence="2" id="KW-0812">Transmembrane</keyword>
<feature type="domain" description="PAS" evidence="3">
    <location>
        <begin position="418"/>
        <end position="462"/>
    </location>
</feature>
<dbReference type="Gene3D" id="3.30.450.20">
    <property type="entry name" value="PAS domain"/>
    <property type="match status" value="2"/>
</dbReference>
<dbReference type="PANTHER" id="PTHR44757:SF2">
    <property type="entry name" value="BIOFILM ARCHITECTURE MAINTENANCE PROTEIN MBAA"/>
    <property type="match status" value="1"/>
</dbReference>
<dbReference type="SMART" id="SM00086">
    <property type="entry name" value="PAC"/>
    <property type="match status" value="2"/>
</dbReference>
<feature type="transmembrane region" description="Helical" evidence="2">
    <location>
        <begin position="108"/>
        <end position="127"/>
    </location>
</feature>
<dbReference type="InterPro" id="IPR043128">
    <property type="entry name" value="Rev_trsase/Diguanyl_cyclase"/>
</dbReference>
<dbReference type="InterPro" id="IPR029787">
    <property type="entry name" value="Nucleotide_cyclase"/>
</dbReference>
<feature type="domain" description="GGDEF" evidence="6">
    <location>
        <begin position="578"/>
        <end position="717"/>
    </location>
</feature>
<dbReference type="SUPFAM" id="SSF55785">
    <property type="entry name" value="PYP-like sensor domain (PAS domain)"/>
    <property type="match status" value="2"/>
</dbReference>
<dbReference type="NCBIfam" id="TIGR00254">
    <property type="entry name" value="GGDEF"/>
    <property type="match status" value="1"/>
</dbReference>
<dbReference type="SMART" id="SM00052">
    <property type="entry name" value="EAL"/>
    <property type="match status" value="1"/>
</dbReference>
<comment type="caution">
    <text evidence="7">The sequence shown here is derived from an EMBL/GenBank/DDBJ whole genome shotgun (WGS) entry which is preliminary data.</text>
</comment>
<dbReference type="InterPro" id="IPR035965">
    <property type="entry name" value="PAS-like_dom_sf"/>
</dbReference>
<feature type="transmembrane region" description="Helical" evidence="2">
    <location>
        <begin position="147"/>
        <end position="167"/>
    </location>
</feature>
<dbReference type="PROSITE" id="PS50883">
    <property type="entry name" value="EAL"/>
    <property type="match status" value="1"/>
</dbReference>
<dbReference type="PROSITE" id="PS50112">
    <property type="entry name" value="PAS"/>
    <property type="match status" value="1"/>
</dbReference>
<dbReference type="PANTHER" id="PTHR44757">
    <property type="entry name" value="DIGUANYLATE CYCLASE DGCP"/>
    <property type="match status" value="1"/>
</dbReference>
<feature type="domain" description="EAL" evidence="5">
    <location>
        <begin position="726"/>
        <end position="980"/>
    </location>
</feature>
<dbReference type="CDD" id="cd01948">
    <property type="entry name" value="EAL"/>
    <property type="match status" value="1"/>
</dbReference>
<dbReference type="CDD" id="cd01949">
    <property type="entry name" value="GGDEF"/>
    <property type="match status" value="1"/>
</dbReference>
<evidence type="ECO:0000259" key="4">
    <source>
        <dbReference type="PROSITE" id="PS50113"/>
    </source>
</evidence>
<feature type="region of interest" description="Disordered" evidence="1">
    <location>
        <begin position="993"/>
        <end position="1015"/>
    </location>
</feature>
<proteinExistence type="predicted"/>
<protein>
    <recommendedName>
        <fullName evidence="9">GGDEF domain-containing protein</fullName>
    </recommendedName>
</protein>
<dbReference type="Pfam" id="PF00990">
    <property type="entry name" value="GGDEF"/>
    <property type="match status" value="1"/>
</dbReference>
<dbReference type="InterPro" id="IPR000700">
    <property type="entry name" value="PAS-assoc_C"/>
</dbReference>
<dbReference type="Gene3D" id="3.30.70.270">
    <property type="match status" value="1"/>
</dbReference>
<dbReference type="OrthoDB" id="9813903at2"/>
<dbReference type="NCBIfam" id="TIGR00229">
    <property type="entry name" value="sensory_box"/>
    <property type="match status" value="1"/>
</dbReference>
<organism evidence="7 8">
    <name type="scientific">Pseudaquabacterium pictum</name>
    <dbReference type="NCBI Taxonomy" id="2315236"/>
    <lineage>
        <taxon>Bacteria</taxon>
        <taxon>Pseudomonadati</taxon>
        <taxon>Pseudomonadota</taxon>
        <taxon>Betaproteobacteria</taxon>
        <taxon>Burkholderiales</taxon>
        <taxon>Sphaerotilaceae</taxon>
        <taxon>Pseudaquabacterium</taxon>
    </lineage>
</organism>
<feature type="transmembrane region" description="Helical" evidence="2">
    <location>
        <begin position="187"/>
        <end position="214"/>
    </location>
</feature>
<dbReference type="InterPro" id="IPR001610">
    <property type="entry name" value="PAC"/>
</dbReference>